<protein>
    <submittedName>
        <fullName evidence="5">Initiator tRNA phosphoribosyl transferase</fullName>
    </submittedName>
</protein>
<evidence type="ECO:0000259" key="4">
    <source>
        <dbReference type="Pfam" id="PF19834"/>
    </source>
</evidence>
<dbReference type="Pfam" id="PF04179">
    <property type="entry name" value="Init_tRNA_PT"/>
    <property type="match status" value="1"/>
</dbReference>
<dbReference type="GO" id="GO:0019988">
    <property type="term" value="P:charged-tRNA amino acid modification"/>
    <property type="evidence" value="ECO:0007669"/>
    <property type="project" value="InterPro"/>
</dbReference>
<dbReference type="PANTHER" id="PTHR31811">
    <property type="entry name" value="TRNA A64-2'-O-RIBOSYLPHOSPHATE TRANSFERASE"/>
    <property type="match status" value="1"/>
</dbReference>
<dbReference type="AlphaFoldDB" id="A0A8H4N0U7"/>
<feature type="region of interest" description="Disordered" evidence="1">
    <location>
        <begin position="453"/>
        <end position="476"/>
    </location>
</feature>
<proteinExistence type="predicted"/>
<feature type="domain" description="Rit1 DUSP-like" evidence="2">
    <location>
        <begin position="341"/>
        <end position="448"/>
    </location>
</feature>
<comment type="caution">
    <text evidence="5">The sequence shown here is derived from an EMBL/GenBank/DDBJ whole genome shotgun (WGS) entry which is preliminary data.</text>
</comment>
<dbReference type="InterPro" id="IPR007306">
    <property type="entry name" value="Rit1"/>
</dbReference>
<evidence type="ECO:0000313" key="6">
    <source>
        <dbReference type="Proteomes" id="UP000572817"/>
    </source>
</evidence>
<accession>A0A8H4N0U7</accession>
<dbReference type="Proteomes" id="UP000572817">
    <property type="component" value="Unassembled WGS sequence"/>
</dbReference>
<feature type="domain" description="DUF6314" evidence="4">
    <location>
        <begin position="490"/>
        <end position="656"/>
    </location>
</feature>
<dbReference type="OrthoDB" id="45256at2759"/>
<dbReference type="PANTHER" id="PTHR31811:SF0">
    <property type="entry name" value="TRNA A64-2'-O-RIBOSYLPHOSPHATE TRANSFERASE"/>
    <property type="match status" value="1"/>
</dbReference>
<feature type="domain" description="Rit1 N-terminal" evidence="3">
    <location>
        <begin position="26"/>
        <end position="283"/>
    </location>
</feature>
<dbReference type="Pfam" id="PF17184">
    <property type="entry name" value="Rit1_C"/>
    <property type="match status" value="1"/>
</dbReference>
<keyword evidence="6" id="KW-1185">Reference proteome</keyword>
<dbReference type="GO" id="GO:0043399">
    <property type="term" value="F:tRNA adenosine(64)-2'-O-ribosylphosphate transferase activity"/>
    <property type="evidence" value="ECO:0007669"/>
    <property type="project" value="InterPro"/>
</dbReference>
<dbReference type="InterPro" id="IPR045632">
    <property type="entry name" value="DUF6314"/>
</dbReference>
<evidence type="ECO:0000313" key="5">
    <source>
        <dbReference type="EMBL" id="KAF4302953.1"/>
    </source>
</evidence>
<evidence type="ECO:0000259" key="2">
    <source>
        <dbReference type="Pfam" id="PF04179"/>
    </source>
</evidence>
<sequence length="656" mass="71295">MSRPVQTSDIIFPVLSTDFSTTLSSLRRSTLSISNRLRSVAEDAEFVCEVANAYKRPLVANERCGSWYIPLDRKAASAYFKSTDGHTGEWSFSLRRLNIQVLELVAQHDGCIVVDSTRRGKRMPDALSKTIPIWCAIWNALLFPSPDAPTLHTPHTTVSPSEHAQISALLSTFLASAAALNLPVARLRTALKKPLRPLWVTPDSPLPTPSEDGDAFPDFHPIICCTASRRVPGGEASEGGYVQGAGDDSEGWACGLTAPLFWTHQARLLSTGEADLPAVIAELGREGAAKGSGAAEAVRVGPTEWLYVGALDAAKGGEFDAVVMCAESADEGLRGRLKSRYLHLRCGTGKLGSRDLRTEIPKIEGFMRDLPEDSKLAVCCQTGRDISVGVALATLCLYADEDGNRVRAPSDAAAISKTFIRQRLGWIMTAFPAASPSRATLQSVNAFLFSPREAAARQQQQQQQQTPAPSTPSPLGATFASLSTAAPACPWTLARTLTSARPAMPSGTFAGTATFAPREPTAPGYAAEYLYAEEGVLRTDNGLEFPARRRYVWRYRGLQETDGKGSETGGSREKGESITMWFVKENGESVDYLFLDMEFERAREGGRGLKAKGRHPCGEDMYDARFDFGGETEGMRVTYVVKGPRKDYVSETRYTR</sequence>
<dbReference type="InterPro" id="IPR033421">
    <property type="entry name" value="Rit1_DUSP-like"/>
</dbReference>
<evidence type="ECO:0000259" key="3">
    <source>
        <dbReference type="Pfam" id="PF17184"/>
    </source>
</evidence>
<evidence type="ECO:0000256" key="1">
    <source>
        <dbReference type="SAM" id="MobiDB-lite"/>
    </source>
</evidence>
<reference evidence="5" key="1">
    <citation type="submission" date="2020-04" db="EMBL/GenBank/DDBJ databases">
        <title>Genome Assembly and Annotation of Botryosphaeria dothidea sdau 11-99, a Latent Pathogen of Apple Fruit Ring Rot in China.</title>
        <authorList>
            <person name="Yu C."/>
            <person name="Diao Y."/>
            <person name="Lu Q."/>
            <person name="Zhao J."/>
            <person name="Cui S."/>
            <person name="Peng C."/>
            <person name="He B."/>
            <person name="Liu H."/>
        </authorList>
    </citation>
    <scope>NUCLEOTIDE SEQUENCE [LARGE SCALE GENOMIC DNA]</scope>
    <source>
        <strain evidence="5">Sdau11-99</strain>
    </source>
</reference>
<dbReference type="Pfam" id="PF19834">
    <property type="entry name" value="DUF6314"/>
    <property type="match status" value="1"/>
</dbReference>
<dbReference type="GO" id="GO:0005737">
    <property type="term" value="C:cytoplasm"/>
    <property type="evidence" value="ECO:0007669"/>
    <property type="project" value="TreeGrafter"/>
</dbReference>
<name>A0A8H4N0U7_9PEZI</name>
<dbReference type="EMBL" id="WWBZ02000062">
    <property type="protein sequence ID" value="KAF4302953.1"/>
    <property type="molecule type" value="Genomic_DNA"/>
</dbReference>
<gene>
    <name evidence="5" type="ORF">GTA08_BOTSDO08872</name>
</gene>
<keyword evidence="5" id="KW-0808">Transferase</keyword>
<organism evidence="5 6">
    <name type="scientific">Botryosphaeria dothidea</name>
    <dbReference type="NCBI Taxonomy" id="55169"/>
    <lineage>
        <taxon>Eukaryota</taxon>
        <taxon>Fungi</taxon>
        <taxon>Dikarya</taxon>
        <taxon>Ascomycota</taxon>
        <taxon>Pezizomycotina</taxon>
        <taxon>Dothideomycetes</taxon>
        <taxon>Dothideomycetes incertae sedis</taxon>
        <taxon>Botryosphaeriales</taxon>
        <taxon>Botryosphaeriaceae</taxon>
        <taxon>Botryosphaeria</taxon>
    </lineage>
</organism>
<dbReference type="InterPro" id="IPR033449">
    <property type="entry name" value="Rit1_N"/>
</dbReference>